<accession>A0ABT5E433</accession>
<dbReference type="Pfam" id="PF11973">
    <property type="entry name" value="NQRA_SLBB"/>
    <property type="match status" value="1"/>
</dbReference>
<comment type="similarity">
    <text evidence="8">Belongs to the NqrA family.</text>
</comment>
<dbReference type="NCBIfam" id="TIGR01936">
    <property type="entry name" value="nqrA"/>
    <property type="match status" value="1"/>
</dbReference>
<evidence type="ECO:0000256" key="3">
    <source>
        <dbReference type="ARBA" id="ARBA00023027"/>
    </source>
</evidence>
<evidence type="ECO:0000256" key="8">
    <source>
        <dbReference type="HAMAP-Rule" id="MF_00425"/>
    </source>
</evidence>
<comment type="catalytic activity">
    <reaction evidence="8">
        <text>a ubiquinone + n Na(+)(in) + NADH + H(+) = a ubiquinol + n Na(+)(out) + NAD(+)</text>
        <dbReference type="Rhea" id="RHEA:47748"/>
        <dbReference type="Rhea" id="RHEA-COMP:9565"/>
        <dbReference type="Rhea" id="RHEA-COMP:9566"/>
        <dbReference type="ChEBI" id="CHEBI:15378"/>
        <dbReference type="ChEBI" id="CHEBI:16389"/>
        <dbReference type="ChEBI" id="CHEBI:17976"/>
        <dbReference type="ChEBI" id="CHEBI:29101"/>
        <dbReference type="ChEBI" id="CHEBI:57540"/>
        <dbReference type="ChEBI" id="CHEBI:57945"/>
        <dbReference type="EC" id="7.2.1.1"/>
    </reaction>
</comment>
<keyword evidence="6 8" id="KW-0830">Ubiquinone</keyword>
<comment type="caution">
    <text evidence="12">The sequence shown here is derived from an EMBL/GenBank/DDBJ whole genome shotgun (WGS) entry which is preliminary data.</text>
</comment>
<keyword evidence="4 8" id="KW-0915">Sodium</keyword>
<dbReference type="HAMAP" id="MF_00425">
    <property type="entry name" value="NqrA"/>
    <property type="match status" value="1"/>
</dbReference>
<dbReference type="PANTHER" id="PTHR37839">
    <property type="entry name" value="NA(+)-TRANSLOCATING NADH-QUINONE REDUCTASE SUBUNIT A"/>
    <property type="match status" value="1"/>
</dbReference>
<dbReference type="InterPro" id="IPR022615">
    <property type="entry name" value="NqrA_C_domain"/>
</dbReference>
<evidence type="ECO:0000259" key="11">
    <source>
        <dbReference type="Pfam" id="PF24836"/>
    </source>
</evidence>
<gene>
    <name evidence="8" type="primary">nqrA</name>
    <name evidence="12" type="ORF">POL25_24865</name>
</gene>
<evidence type="ECO:0000313" key="13">
    <source>
        <dbReference type="Proteomes" id="UP001221686"/>
    </source>
</evidence>
<evidence type="ECO:0000256" key="7">
    <source>
        <dbReference type="ARBA" id="ARBA00023201"/>
    </source>
</evidence>
<comment type="subunit">
    <text evidence="8">Composed of six subunits; NqrA, NqrB, NqrC, NqrD, NqrE and NqrF.</text>
</comment>
<keyword evidence="7 8" id="KW-0739">Sodium transport</keyword>
<dbReference type="Pfam" id="PF24836">
    <property type="entry name" value="NQRA_2nd"/>
    <property type="match status" value="1"/>
</dbReference>
<proteinExistence type="inferred from homology"/>
<name>A0ABT5E433_9BACT</name>
<dbReference type="InterPro" id="IPR056148">
    <property type="entry name" value="NQRA_2nd"/>
</dbReference>
<dbReference type="Proteomes" id="UP001221686">
    <property type="component" value="Unassembled WGS sequence"/>
</dbReference>
<evidence type="ECO:0000256" key="6">
    <source>
        <dbReference type="ARBA" id="ARBA00023075"/>
    </source>
</evidence>
<evidence type="ECO:0000256" key="4">
    <source>
        <dbReference type="ARBA" id="ARBA00023053"/>
    </source>
</evidence>
<dbReference type="InterPro" id="IPR008703">
    <property type="entry name" value="NqrA"/>
</dbReference>
<keyword evidence="1 8" id="KW-0813">Transport</keyword>
<protein>
    <recommendedName>
        <fullName evidence="8">Na(+)-translocating NADH-quinone reductase subunit A</fullName>
        <shortName evidence="8">Na(+)-NQR subunit A</shortName>
        <shortName evidence="8">Na(+)-translocating NQR subunit A</shortName>
        <ecNumber evidence="8">7.2.1.1</ecNumber>
    </recommendedName>
    <alternativeName>
        <fullName evidence="8">NQR complex subunit A</fullName>
    </alternativeName>
    <alternativeName>
        <fullName evidence="8">NQR-1 subunit A</fullName>
    </alternativeName>
</protein>
<keyword evidence="5 8" id="KW-0406">Ion transport</keyword>
<feature type="domain" description="NqrA second alpha/beta" evidence="11">
    <location>
        <begin position="125"/>
        <end position="267"/>
    </location>
</feature>
<evidence type="ECO:0000259" key="10">
    <source>
        <dbReference type="Pfam" id="PF11973"/>
    </source>
</evidence>
<sequence length="463" mass="49643">MTVHRIKKGLDLPITGAPQQVIEAGSPVRHVALLGADYVGMKPKMEVKVGDAVKRGQFLFEDRKAPGVRFTAPGAGSVVAIHRGEKRAFVSLVIALNEREQAGQPGPEDSVTFASWTRKPVEELSGDEVKALLVESGLWTALRQRPFSRVPSPESTPRALFVTAIDTSPLSADVAVVLKGHEADFQRGLAALSKLAPKTYLCKGPGLSLDAGGATNVRVETFEGLHPAGLVGTHIHLLEPVNRERVVWHIGYQDVVAVGRLVATGELDFRRVVALGGPVAKRPRLLATRNGASLDELTAGELKVSPAGENRVVSGSVFGGRKAVGEADGYLGRFVNQVSVLAEGRQRELLGWLAPGAGKYSTIPVYFGFLGKLFGKKFDLTTTTNGSPRAMVPIGMYERVMPLDILPTFLLRSLLVGDTDRAVELGALELDEEDLALCTFVDPGKSDFGAALRHNLNEIEKEG</sequence>
<evidence type="ECO:0000256" key="2">
    <source>
        <dbReference type="ARBA" id="ARBA00022967"/>
    </source>
</evidence>
<organism evidence="12 13">
    <name type="scientific">Nannocystis bainbridge</name>
    <dbReference type="NCBI Taxonomy" id="2995303"/>
    <lineage>
        <taxon>Bacteria</taxon>
        <taxon>Pseudomonadati</taxon>
        <taxon>Myxococcota</taxon>
        <taxon>Polyangia</taxon>
        <taxon>Nannocystales</taxon>
        <taxon>Nannocystaceae</taxon>
        <taxon>Nannocystis</taxon>
    </lineage>
</organism>
<dbReference type="PANTHER" id="PTHR37839:SF1">
    <property type="entry name" value="NA(+)-TRANSLOCATING NADH-QUINONE REDUCTASE SUBUNIT A"/>
    <property type="match status" value="1"/>
</dbReference>
<dbReference type="NCBIfam" id="NF003759">
    <property type="entry name" value="PRK05352.1-2"/>
    <property type="match status" value="1"/>
</dbReference>
<reference evidence="12 13" key="1">
    <citation type="submission" date="2022-11" db="EMBL/GenBank/DDBJ databases">
        <title>Minimal conservation of predation-associated metabolite biosynthetic gene clusters underscores biosynthetic potential of Myxococcota including descriptions for ten novel species: Archangium lansinium sp. nov., Myxococcus landrumus sp. nov., Nannocystis bai.</title>
        <authorList>
            <person name="Ahearne A."/>
            <person name="Stevens C."/>
            <person name="Dowd S."/>
        </authorList>
    </citation>
    <scope>NUCLEOTIDE SEQUENCE [LARGE SCALE GENOMIC DNA]</scope>
    <source>
        <strain evidence="12 13">BB15-2</strain>
    </source>
</reference>
<dbReference type="InterPro" id="IPR056147">
    <property type="entry name" value="NQRA_N"/>
</dbReference>
<dbReference type="EMBL" id="JAQNDL010000002">
    <property type="protein sequence ID" value="MDC0720155.1"/>
    <property type="molecule type" value="Genomic_DNA"/>
</dbReference>
<feature type="domain" description="NqrA N-terminal barrel-sandwich hybrid" evidence="9">
    <location>
        <begin position="5"/>
        <end position="96"/>
    </location>
</feature>
<evidence type="ECO:0000256" key="5">
    <source>
        <dbReference type="ARBA" id="ARBA00023065"/>
    </source>
</evidence>
<evidence type="ECO:0000259" key="9">
    <source>
        <dbReference type="Pfam" id="PF05896"/>
    </source>
</evidence>
<evidence type="ECO:0000313" key="12">
    <source>
        <dbReference type="EMBL" id="MDC0720155.1"/>
    </source>
</evidence>
<feature type="domain" description="Na(+)-translocating NADH-quinone reductase subunit A C-terminal" evidence="10">
    <location>
        <begin position="272"/>
        <end position="323"/>
    </location>
</feature>
<keyword evidence="3 8" id="KW-0520">NAD</keyword>
<comment type="function">
    <text evidence="8">NQR complex catalyzes the reduction of ubiquinone-1 to ubiquinol by two successive reactions, coupled with the transport of Na(+) ions from the cytoplasm to the periplasm. NqrA to NqrE are probably involved in the second step, the conversion of ubisemiquinone to ubiquinol.</text>
</comment>
<dbReference type="EC" id="7.2.1.1" evidence="8"/>
<keyword evidence="13" id="KW-1185">Reference proteome</keyword>
<keyword evidence="2 8" id="KW-1278">Translocase</keyword>
<dbReference type="Pfam" id="PF05896">
    <property type="entry name" value="NQRA_N"/>
    <property type="match status" value="1"/>
</dbReference>
<dbReference type="RefSeq" id="WP_272088646.1">
    <property type="nucleotide sequence ID" value="NZ_JAQNDL010000002.1"/>
</dbReference>
<evidence type="ECO:0000256" key="1">
    <source>
        <dbReference type="ARBA" id="ARBA00022448"/>
    </source>
</evidence>